<feature type="non-terminal residue" evidence="1">
    <location>
        <position position="1"/>
    </location>
</feature>
<accession>A0A0C9ZN52</accession>
<dbReference type="HOGENOM" id="CLU_184664_0_0_1"/>
<dbReference type="AlphaFoldDB" id="A0A0C9ZN52"/>
<protein>
    <submittedName>
        <fullName evidence="1">Uncharacterized protein</fullName>
    </submittedName>
</protein>
<gene>
    <name evidence="1" type="ORF">PISMIDRAFT_92857</name>
</gene>
<proteinExistence type="predicted"/>
<name>A0A0C9ZN52_9AGAM</name>
<reference evidence="1 2" key="1">
    <citation type="submission" date="2014-04" db="EMBL/GenBank/DDBJ databases">
        <authorList>
            <consortium name="DOE Joint Genome Institute"/>
            <person name="Kuo A."/>
            <person name="Kohler A."/>
            <person name="Costa M.D."/>
            <person name="Nagy L.G."/>
            <person name="Floudas D."/>
            <person name="Copeland A."/>
            <person name="Barry K.W."/>
            <person name="Cichocki N."/>
            <person name="Veneault-Fourrey C."/>
            <person name="LaButti K."/>
            <person name="Lindquist E.A."/>
            <person name="Lipzen A."/>
            <person name="Lundell T."/>
            <person name="Morin E."/>
            <person name="Murat C."/>
            <person name="Sun H."/>
            <person name="Tunlid A."/>
            <person name="Henrissat B."/>
            <person name="Grigoriev I.V."/>
            <person name="Hibbett D.S."/>
            <person name="Martin F."/>
            <person name="Nordberg H.P."/>
            <person name="Cantor M.N."/>
            <person name="Hua S.X."/>
        </authorList>
    </citation>
    <scope>NUCLEOTIDE SEQUENCE [LARGE SCALE GENOMIC DNA]</scope>
    <source>
        <strain evidence="1 2">441</strain>
    </source>
</reference>
<sequence>FGLRTDDLQLPSFIGTQSLCDYEQSHTSVKHVSTEGVSKLFQRMLIVLTTELQVVLL</sequence>
<dbReference type="Proteomes" id="UP000054018">
    <property type="component" value="Unassembled WGS sequence"/>
</dbReference>
<evidence type="ECO:0000313" key="1">
    <source>
        <dbReference type="EMBL" id="KIK27354.1"/>
    </source>
</evidence>
<reference evidence="2" key="2">
    <citation type="submission" date="2015-01" db="EMBL/GenBank/DDBJ databases">
        <title>Evolutionary Origins and Diversification of the Mycorrhizal Mutualists.</title>
        <authorList>
            <consortium name="DOE Joint Genome Institute"/>
            <consortium name="Mycorrhizal Genomics Consortium"/>
            <person name="Kohler A."/>
            <person name="Kuo A."/>
            <person name="Nagy L.G."/>
            <person name="Floudas D."/>
            <person name="Copeland A."/>
            <person name="Barry K.W."/>
            <person name="Cichocki N."/>
            <person name="Veneault-Fourrey C."/>
            <person name="LaButti K."/>
            <person name="Lindquist E.A."/>
            <person name="Lipzen A."/>
            <person name="Lundell T."/>
            <person name="Morin E."/>
            <person name="Murat C."/>
            <person name="Riley R."/>
            <person name="Ohm R."/>
            <person name="Sun H."/>
            <person name="Tunlid A."/>
            <person name="Henrissat B."/>
            <person name="Grigoriev I.V."/>
            <person name="Hibbett D.S."/>
            <person name="Martin F."/>
        </authorList>
    </citation>
    <scope>NUCLEOTIDE SEQUENCE [LARGE SCALE GENOMIC DNA]</scope>
    <source>
        <strain evidence="2">441</strain>
    </source>
</reference>
<organism evidence="1 2">
    <name type="scientific">Pisolithus microcarpus 441</name>
    <dbReference type="NCBI Taxonomy" id="765257"/>
    <lineage>
        <taxon>Eukaryota</taxon>
        <taxon>Fungi</taxon>
        <taxon>Dikarya</taxon>
        <taxon>Basidiomycota</taxon>
        <taxon>Agaricomycotina</taxon>
        <taxon>Agaricomycetes</taxon>
        <taxon>Agaricomycetidae</taxon>
        <taxon>Boletales</taxon>
        <taxon>Sclerodermatineae</taxon>
        <taxon>Pisolithaceae</taxon>
        <taxon>Pisolithus</taxon>
    </lineage>
</organism>
<dbReference type="EMBL" id="KN833696">
    <property type="protein sequence ID" value="KIK27354.1"/>
    <property type="molecule type" value="Genomic_DNA"/>
</dbReference>
<keyword evidence="2" id="KW-1185">Reference proteome</keyword>
<evidence type="ECO:0000313" key="2">
    <source>
        <dbReference type="Proteomes" id="UP000054018"/>
    </source>
</evidence>